<name>C8Z9I9_YEAS8</name>
<dbReference type="EMBL" id="FN393071">
    <property type="protein sequence ID" value="CAY80055.1"/>
    <property type="molecule type" value="Genomic_DNA"/>
</dbReference>
<proteinExistence type="predicted"/>
<protein>
    <submittedName>
        <fullName evidence="1">EC1118_1H13_0012p</fullName>
    </submittedName>
</protein>
<organism evidence="1">
    <name type="scientific">Saccharomyces cerevisiae (strain Lalvin EC1118 / Prise de mousse)</name>
    <name type="common">Baker's yeast</name>
    <dbReference type="NCBI Taxonomy" id="643680"/>
    <lineage>
        <taxon>Eukaryota</taxon>
        <taxon>Fungi</taxon>
        <taxon>Dikarya</taxon>
        <taxon>Ascomycota</taxon>
        <taxon>Saccharomycotina</taxon>
        <taxon>Saccharomycetes</taxon>
        <taxon>Saccharomycetales</taxon>
        <taxon>Saccharomycetaceae</taxon>
        <taxon>Saccharomyces</taxon>
    </lineage>
</organism>
<accession>C8Z9I9</accession>
<evidence type="ECO:0000313" key="1">
    <source>
        <dbReference type="EMBL" id="CAY80055.1"/>
    </source>
</evidence>
<reference evidence="1" key="1">
    <citation type="journal article" date="2009" name="Proc. Natl. Acad. Sci. U.S.A.">
        <title>Eukaryote-to-eukaryote gene transfer events revealed by the genome sequence of the wine yeast Saccharomyces cerevisiae EC1118.</title>
        <authorList>
            <person name="Novo M."/>
            <person name="Bigey F."/>
            <person name="Beyne E."/>
            <person name="Galeote V."/>
            <person name="Gavory F."/>
            <person name="Mallet S."/>
            <person name="Cambot B."/>
            <person name="Legras J.L."/>
            <person name="Wincker P."/>
            <person name="Casaregola S."/>
            <person name="Dequin S."/>
        </authorList>
    </citation>
    <scope>NUCLEOTIDE SEQUENCE [LARGE SCALE GENOMIC DNA]</scope>
    <source>
        <strain evidence="1">Lalvin EC1118</strain>
        <strain>Lalvin EC1118 / Prise de mousse</strain>
    </source>
</reference>
<dbReference type="HOGENOM" id="CLU_2868877_0_0_1"/>
<sequence length="64" mass="7517">MNILKTIRFISQSSMTSWFLQTCYRRGICRRCYTPLGSYMIFGIVHYFCSYHIGIGTHDLHFGS</sequence>
<dbReference type="AlphaFoldDB" id="C8Z9I9"/>
<gene>
    <name evidence="1" type="ORF">EC1118_1H13_0012g</name>
</gene>